<dbReference type="AlphaFoldDB" id="A0A9Q4KRV6"/>
<protein>
    <submittedName>
        <fullName evidence="1">Uncharacterized protein</fullName>
    </submittedName>
</protein>
<keyword evidence="2" id="KW-1185">Reference proteome</keyword>
<dbReference type="Gene3D" id="2.60.40.1630">
    <property type="entry name" value="bacillus anthracis domain"/>
    <property type="match status" value="1"/>
</dbReference>
<sequence>MVGENCLFKIVLLILLIAASFICGCTAPGGSDDKDEWIILPEYDDPDGSISALKSSDFAEGDYNGLVVYAVPESSGVVQGSNVTVTVIFANDGNSPVNIEDFPPEFLIQNPADLSQPFGIVKRYLRGDDDITILPGENIMYDIKWDSSLNDTGVEISPGLYTLEITDVMTWDGKTEMVYRGESGKKIAEIGIRPDGEILRKTIPVNISQESEGITITFDRIDATENSTELFFSVYVPEPVYETEMDDGTIWSFTLSSDDKPNGYYRIDGGDQKSLWNMNLIGSSDNTYTYRSRIEPLSSEIKEMSVEINHFGSLTGQWKFDVSLSE</sequence>
<gene>
    <name evidence="1" type="ORF">L0665_00090</name>
</gene>
<evidence type="ECO:0000313" key="1">
    <source>
        <dbReference type="EMBL" id="MDE4907028.1"/>
    </source>
</evidence>
<reference evidence="1" key="1">
    <citation type="submission" date="2022-01" db="EMBL/GenBank/DDBJ databases">
        <title>Draft genome of Methanogenium marinum DSM 15558.</title>
        <authorList>
            <person name="Chen S.-C."/>
            <person name="You Y.-T."/>
        </authorList>
    </citation>
    <scope>NUCLEOTIDE SEQUENCE</scope>
    <source>
        <strain evidence="1">DSM 15558</strain>
    </source>
</reference>
<dbReference type="EMBL" id="JAKELO010000001">
    <property type="protein sequence ID" value="MDE4907028.1"/>
    <property type="molecule type" value="Genomic_DNA"/>
</dbReference>
<evidence type="ECO:0000313" key="2">
    <source>
        <dbReference type="Proteomes" id="UP001143747"/>
    </source>
</evidence>
<dbReference type="Proteomes" id="UP001143747">
    <property type="component" value="Unassembled WGS sequence"/>
</dbReference>
<accession>A0A9Q4KRV6</accession>
<name>A0A9Q4KRV6_9EURY</name>
<dbReference type="RefSeq" id="WP_274923692.1">
    <property type="nucleotide sequence ID" value="NZ_JAKELO010000001.1"/>
</dbReference>
<proteinExistence type="predicted"/>
<comment type="caution">
    <text evidence="1">The sequence shown here is derived from an EMBL/GenBank/DDBJ whole genome shotgun (WGS) entry which is preliminary data.</text>
</comment>
<organism evidence="1 2">
    <name type="scientific">Methanogenium marinum</name>
    <dbReference type="NCBI Taxonomy" id="348610"/>
    <lineage>
        <taxon>Archaea</taxon>
        <taxon>Methanobacteriati</taxon>
        <taxon>Methanobacteriota</taxon>
        <taxon>Stenosarchaea group</taxon>
        <taxon>Methanomicrobia</taxon>
        <taxon>Methanomicrobiales</taxon>
        <taxon>Methanomicrobiaceae</taxon>
        <taxon>Methanogenium</taxon>
    </lineage>
</organism>